<dbReference type="PANTHER" id="PTHR33376">
    <property type="match status" value="1"/>
</dbReference>
<dbReference type="Proteomes" id="UP000199527">
    <property type="component" value="Unassembled WGS sequence"/>
</dbReference>
<dbReference type="AlphaFoldDB" id="A0A1G8LS25"/>
<accession>A0A1G8LS25</accession>
<gene>
    <name evidence="4" type="ORF">SAMN04488540_102155</name>
</gene>
<sequence>MRVLVTALLTLALLGCSKPQDQEVAAQPQQLHQWKLVTSWPKNFPGLGMAPERFAERVNQMSNGRLTITVYGAGDLLPAFEVFDAVSQGTAEMGHSAAYYWKGKVPAAQFFSTLPFGMNAQEMNSWLSYGGGMALWHEVYAPFGIKPLAGGNTGVQMGGWFNKEINSLEDFKGLKMRLPGLGGEVLARLGGVPVTLPGRELFTALQTGAIDATEWVGPYNDLAFGLHKAATYYYYPGWHEPGTTLEFIVNQKAYDALPADLQAIVVSASQAVNQDMLDEYTMRNIDALHALVQDHGVQLRRFPDDVLEALRLASAQVVAEQAASDAQMKKVYDSYRNFYQGVRRYHKISEEAYNQARGPIEQD</sequence>
<proteinExistence type="predicted"/>
<dbReference type="GO" id="GO:0055085">
    <property type="term" value="P:transmembrane transport"/>
    <property type="evidence" value="ECO:0007669"/>
    <property type="project" value="InterPro"/>
</dbReference>
<organism evidence="4 5">
    <name type="scientific">Ferrimonas sediminum</name>
    <dbReference type="NCBI Taxonomy" id="718193"/>
    <lineage>
        <taxon>Bacteria</taxon>
        <taxon>Pseudomonadati</taxon>
        <taxon>Pseudomonadota</taxon>
        <taxon>Gammaproteobacteria</taxon>
        <taxon>Alteromonadales</taxon>
        <taxon>Ferrimonadaceae</taxon>
        <taxon>Ferrimonas</taxon>
    </lineage>
</organism>
<protein>
    <submittedName>
        <fullName evidence="4">TRAP-type mannitol/chloroaromatic compound transport system, substrate-binding protein</fullName>
    </submittedName>
</protein>
<dbReference type="PANTHER" id="PTHR33376:SF5">
    <property type="entry name" value="EXTRACYTOPLASMIC SOLUTE RECEPTOR PROTEIN"/>
    <property type="match status" value="1"/>
</dbReference>
<dbReference type="SUPFAM" id="SSF53850">
    <property type="entry name" value="Periplasmic binding protein-like II"/>
    <property type="match status" value="1"/>
</dbReference>
<dbReference type="RefSeq" id="WP_090361822.1">
    <property type="nucleotide sequence ID" value="NZ_FNEM01000002.1"/>
</dbReference>
<evidence type="ECO:0000256" key="3">
    <source>
        <dbReference type="PIRSR" id="PIRSR039026-2"/>
    </source>
</evidence>
<feature type="binding site" evidence="2">
    <location>
        <position position="156"/>
    </location>
    <ligand>
        <name>substrate</name>
    </ligand>
</feature>
<dbReference type="PROSITE" id="PS51257">
    <property type="entry name" value="PROKAR_LIPOPROTEIN"/>
    <property type="match status" value="1"/>
</dbReference>
<dbReference type="PIRSF" id="PIRSF039026">
    <property type="entry name" value="SiaP"/>
    <property type="match status" value="1"/>
</dbReference>
<evidence type="ECO:0000256" key="1">
    <source>
        <dbReference type="ARBA" id="ARBA00022729"/>
    </source>
</evidence>
<dbReference type="GO" id="GO:0031317">
    <property type="term" value="C:tripartite ATP-independent periplasmic transporter complex"/>
    <property type="evidence" value="ECO:0007669"/>
    <property type="project" value="InterPro"/>
</dbReference>
<dbReference type="InterPro" id="IPR026289">
    <property type="entry name" value="SBP_TakP-like"/>
</dbReference>
<dbReference type="Pfam" id="PF03480">
    <property type="entry name" value="DctP"/>
    <property type="match status" value="1"/>
</dbReference>
<dbReference type="GO" id="GO:0046872">
    <property type="term" value="F:metal ion binding"/>
    <property type="evidence" value="ECO:0007669"/>
    <property type="project" value="UniProtKB-KW"/>
</dbReference>
<evidence type="ECO:0000313" key="4">
    <source>
        <dbReference type="EMBL" id="SDI58531.1"/>
    </source>
</evidence>
<reference evidence="5" key="1">
    <citation type="submission" date="2016-10" db="EMBL/GenBank/DDBJ databases">
        <authorList>
            <person name="Varghese N."/>
            <person name="Submissions S."/>
        </authorList>
    </citation>
    <scope>NUCLEOTIDE SEQUENCE [LARGE SCALE GENOMIC DNA]</scope>
    <source>
        <strain evidence="5">DSM 23317</strain>
    </source>
</reference>
<dbReference type="InterPro" id="IPR018389">
    <property type="entry name" value="DctP_fam"/>
</dbReference>
<feature type="binding site" evidence="2">
    <location>
        <position position="177"/>
    </location>
    <ligand>
        <name>substrate</name>
    </ligand>
</feature>
<dbReference type="Gene3D" id="3.40.190.170">
    <property type="entry name" value="Bacterial extracellular solute-binding protein, family 7"/>
    <property type="match status" value="1"/>
</dbReference>
<feature type="binding site" evidence="3">
    <location>
        <position position="240"/>
    </location>
    <ligand>
        <name>substrate</name>
    </ligand>
</feature>
<dbReference type="NCBIfam" id="NF037995">
    <property type="entry name" value="TRAP_S1"/>
    <property type="match status" value="1"/>
</dbReference>
<dbReference type="EMBL" id="FNEM01000002">
    <property type="protein sequence ID" value="SDI58531.1"/>
    <property type="molecule type" value="Genomic_DNA"/>
</dbReference>
<name>A0A1G8LS25_9GAMM</name>
<dbReference type="OrthoDB" id="9769667at2"/>
<feature type="binding site" evidence="3">
    <location>
        <position position="214"/>
    </location>
    <ligand>
        <name>substrate</name>
    </ligand>
</feature>
<dbReference type="InterPro" id="IPR038404">
    <property type="entry name" value="TRAP_DctP_sf"/>
</dbReference>
<evidence type="ECO:0000313" key="5">
    <source>
        <dbReference type="Proteomes" id="UP000199527"/>
    </source>
</evidence>
<keyword evidence="3" id="KW-0479">Metal-binding</keyword>
<evidence type="ECO:0000256" key="2">
    <source>
        <dbReference type="PIRSR" id="PIRSR039026-1"/>
    </source>
</evidence>
<keyword evidence="5" id="KW-1185">Reference proteome</keyword>
<feature type="binding site" evidence="3">
    <location>
        <position position="215"/>
    </location>
    <ligand>
        <name>Na(+)</name>
        <dbReference type="ChEBI" id="CHEBI:29101"/>
    </ligand>
</feature>
<keyword evidence="1" id="KW-0732">Signal</keyword>
<dbReference type="Gene3D" id="3.40.190.10">
    <property type="entry name" value="Periplasmic binding protein-like II"/>
    <property type="match status" value="1"/>
</dbReference>